<dbReference type="Proteomes" id="UP001281761">
    <property type="component" value="Unassembled WGS sequence"/>
</dbReference>
<protein>
    <submittedName>
        <fullName evidence="1">Uncharacterized protein</fullName>
    </submittedName>
</protein>
<reference evidence="1 2" key="1">
    <citation type="journal article" date="2022" name="bioRxiv">
        <title>Genomics of Preaxostyla Flagellates Illuminates Evolutionary Transitions and the Path Towards Mitochondrial Loss.</title>
        <authorList>
            <person name="Novak L.V.F."/>
            <person name="Treitli S.C."/>
            <person name="Pyrih J."/>
            <person name="Halakuc P."/>
            <person name="Pipaliya S.V."/>
            <person name="Vacek V."/>
            <person name="Brzon O."/>
            <person name="Soukal P."/>
            <person name="Eme L."/>
            <person name="Dacks J.B."/>
            <person name="Karnkowska A."/>
            <person name="Elias M."/>
            <person name="Hampl V."/>
        </authorList>
    </citation>
    <scope>NUCLEOTIDE SEQUENCE [LARGE SCALE GENOMIC DNA]</scope>
    <source>
        <strain evidence="1">NAU3</strain>
        <tissue evidence="1">Gut</tissue>
    </source>
</reference>
<gene>
    <name evidence="1" type="ORF">BLNAU_16226</name>
</gene>
<evidence type="ECO:0000313" key="1">
    <source>
        <dbReference type="EMBL" id="KAK2948883.1"/>
    </source>
</evidence>
<sequence length="164" mass="19019">MMDEMIVNVTRREVHRSSIQEDRPIAPNLQIEESKTFRILRDDLVPASEYRSPIRVGSIKNYESIFVFTTECVKGMVKTLTAHPVTCVNHRNTICVSTKYFFSSLLVLEFRIHVKMKEVYNDFHSYHPLDILLHNVGAVLLWCVRSRSASSSNVVSRQEITLYQ</sequence>
<organism evidence="1 2">
    <name type="scientific">Blattamonas nauphoetae</name>
    <dbReference type="NCBI Taxonomy" id="2049346"/>
    <lineage>
        <taxon>Eukaryota</taxon>
        <taxon>Metamonada</taxon>
        <taxon>Preaxostyla</taxon>
        <taxon>Oxymonadida</taxon>
        <taxon>Blattamonas</taxon>
    </lineage>
</organism>
<name>A0ABQ9X8T5_9EUKA</name>
<dbReference type="EMBL" id="JARBJD010000167">
    <property type="protein sequence ID" value="KAK2948883.1"/>
    <property type="molecule type" value="Genomic_DNA"/>
</dbReference>
<comment type="caution">
    <text evidence="1">The sequence shown here is derived from an EMBL/GenBank/DDBJ whole genome shotgun (WGS) entry which is preliminary data.</text>
</comment>
<proteinExistence type="predicted"/>
<keyword evidence="2" id="KW-1185">Reference proteome</keyword>
<accession>A0ABQ9X8T5</accession>
<evidence type="ECO:0000313" key="2">
    <source>
        <dbReference type="Proteomes" id="UP001281761"/>
    </source>
</evidence>